<dbReference type="AlphaFoldDB" id="A0A919F7N4"/>
<gene>
    <name evidence="2" type="ORF">GCM10009090_16440</name>
</gene>
<feature type="transmembrane region" description="Helical" evidence="1">
    <location>
        <begin position="35"/>
        <end position="53"/>
    </location>
</feature>
<dbReference type="Pfam" id="PF10746">
    <property type="entry name" value="Phage_holin_2_2"/>
    <property type="match status" value="1"/>
</dbReference>
<organism evidence="2 3">
    <name type="scientific">Xanthomonas boreopolis</name>
    <dbReference type="NCBI Taxonomy" id="86183"/>
    <lineage>
        <taxon>Bacteria</taxon>
        <taxon>Pseudomonadati</taxon>
        <taxon>Pseudomonadota</taxon>
        <taxon>Gammaproteobacteria</taxon>
        <taxon>Lysobacterales</taxon>
        <taxon>Lysobacteraceae</taxon>
        <taxon>Xanthomonas</taxon>
    </lineage>
</organism>
<dbReference type="InterPro" id="IPR019682">
    <property type="entry name" value="Phage_T7_Gp17.5_holin"/>
</dbReference>
<keyword evidence="3" id="KW-1185">Reference proteome</keyword>
<dbReference type="Proteomes" id="UP000623958">
    <property type="component" value="Unassembled WGS sequence"/>
</dbReference>
<sequence>MQEQYAESVAAAAAKLSPPVTVVGVTILGYSLQDWVYVLTIIYTLMLMAHHVVSKWIPMWRNRRGS</sequence>
<dbReference type="EMBL" id="BNBA01000010">
    <property type="protein sequence ID" value="GHH52458.1"/>
    <property type="molecule type" value="Genomic_DNA"/>
</dbReference>
<evidence type="ECO:0000256" key="1">
    <source>
        <dbReference type="SAM" id="Phobius"/>
    </source>
</evidence>
<dbReference type="GO" id="GO:0044659">
    <property type="term" value="P:viral release from host cell by cytolysis"/>
    <property type="evidence" value="ECO:0007669"/>
    <property type="project" value="InterPro"/>
</dbReference>
<proteinExistence type="predicted"/>
<accession>A0A919F7N4</accession>
<keyword evidence="1" id="KW-0812">Transmembrane</keyword>
<evidence type="ECO:0000313" key="3">
    <source>
        <dbReference type="Proteomes" id="UP000623958"/>
    </source>
</evidence>
<name>A0A919F7N4_9XANT</name>
<keyword evidence="1" id="KW-0472">Membrane</keyword>
<reference evidence="2" key="2">
    <citation type="submission" date="2020-09" db="EMBL/GenBank/DDBJ databases">
        <authorList>
            <person name="Sun Q."/>
            <person name="Ohkuma M."/>
        </authorList>
    </citation>
    <scope>NUCLEOTIDE SEQUENCE</scope>
    <source>
        <strain evidence="2">JCM 13306</strain>
    </source>
</reference>
<evidence type="ECO:0000313" key="2">
    <source>
        <dbReference type="EMBL" id="GHH52458.1"/>
    </source>
</evidence>
<protein>
    <recommendedName>
        <fullName evidence="4">Phage holin T7 family, holin superfamily II</fullName>
    </recommendedName>
</protein>
<comment type="caution">
    <text evidence="2">The sequence shown here is derived from an EMBL/GenBank/DDBJ whole genome shotgun (WGS) entry which is preliminary data.</text>
</comment>
<reference evidence="2" key="1">
    <citation type="journal article" date="2014" name="Int. J. Syst. Evol. Microbiol.">
        <title>Complete genome sequence of Corynebacterium casei LMG S-19264T (=DSM 44701T), isolated from a smear-ripened cheese.</title>
        <authorList>
            <consortium name="US DOE Joint Genome Institute (JGI-PGF)"/>
            <person name="Walter F."/>
            <person name="Albersmeier A."/>
            <person name="Kalinowski J."/>
            <person name="Ruckert C."/>
        </authorList>
    </citation>
    <scope>NUCLEOTIDE SEQUENCE</scope>
    <source>
        <strain evidence="2">JCM 13306</strain>
    </source>
</reference>
<keyword evidence="1" id="KW-1133">Transmembrane helix</keyword>
<evidence type="ECO:0008006" key="4">
    <source>
        <dbReference type="Google" id="ProtNLM"/>
    </source>
</evidence>